<comment type="similarity">
    <text evidence="2">Belongs to the fibroblast growth factor-binding protein family.</text>
</comment>
<gene>
    <name evidence="9" type="primary">FGFBP2</name>
</gene>
<dbReference type="AlphaFoldDB" id="G1KM24"/>
<evidence type="ECO:0000256" key="5">
    <source>
        <dbReference type="ARBA" id="ARBA00023157"/>
    </source>
</evidence>
<dbReference type="GO" id="GO:0019838">
    <property type="term" value="F:growth factor binding"/>
    <property type="evidence" value="ECO:0000318"/>
    <property type="project" value="GO_Central"/>
</dbReference>
<feature type="signal peptide" evidence="8">
    <location>
        <begin position="1"/>
        <end position="19"/>
    </location>
</feature>
<name>G1KM24_ANOCA</name>
<dbReference type="Ensembl" id="ENSACAT00000012277.1">
    <property type="protein sequence ID" value="ENSACAP00000012032.1"/>
    <property type="gene ID" value="ENSACAG00000012292.1"/>
</dbReference>
<evidence type="ECO:0000256" key="7">
    <source>
        <dbReference type="SAM" id="MobiDB-lite"/>
    </source>
</evidence>
<dbReference type="InParanoid" id="G1KM24"/>
<protein>
    <submittedName>
        <fullName evidence="9">Fibroblast growth factor binding protein 2</fullName>
    </submittedName>
</protein>
<comment type="subcellular location">
    <subcellularLocation>
        <location evidence="1">Secreted</location>
    </subcellularLocation>
</comment>
<dbReference type="PANTHER" id="PTHR15258">
    <property type="entry name" value="FGF BINDING PROTEIN-RELATED"/>
    <property type="match status" value="1"/>
</dbReference>
<organism evidence="9 10">
    <name type="scientific">Anolis carolinensis</name>
    <name type="common">Green anole</name>
    <name type="synonym">American chameleon</name>
    <dbReference type="NCBI Taxonomy" id="28377"/>
    <lineage>
        <taxon>Eukaryota</taxon>
        <taxon>Metazoa</taxon>
        <taxon>Chordata</taxon>
        <taxon>Craniata</taxon>
        <taxon>Vertebrata</taxon>
        <taxon>Euteleostomi</taxon>
        <taxon>Lepidosauria</taxon>
        <taxon>Squamata</taxon>
        <taxon>Bifurcata</taxon>
        <taxon>Unidentata</taxon>
        <taxon>Episquamata</taxon>
        <taxon>Toxicofera</taxon>
        <taxon>Iguania</taxon>
        <taxon>Dactyloidae</taxon>
        <taxon>Anolis</taxon>
    </lineage>
</organism>
<evidence type="ECO:0000256" key="8">
    <source>
        <dbReference type="SAM" id="SignalP"/>
    </source>
</evidence>
<dbReference type="Bgee" id="ENSACAG00000012292">
    <property type="expression patterns" value="Expressed in hemipenis"/>
</dbReference>
<dbReference type="FunCoup" id="G1KM24">
    <property type="interactions" value="2"/>
</dbReference>
<reference evidence="9" key="3">
    <citation type="submission" date="2025-09" db="UniProtKB">
        <authorList>
            <consortium name="Ensembl"/>
        </authorList>
    </citation>
    <scope>IDENTIFICATION</scope>
</reference>
<keyword evidence="4 8" id="KW-0732">Signal</keyword>
<evidence type="ECO:0000313" key="10">
    <source>
        <dbReference type="Proteomes" id="UP000001646"/>
    </source>
</evidence>
<evidence type="ECO:0000256" key="1">
    <source>
        <dbReference type="ARBA" id="ARBA00004613"/>
    </source>
</evidence>
<dbReference type="GeneID" id="103278728"/>
<keyword evidence="6" id="KW-0340">Growth factor binding</keyword>
<evidence type="ECO:0000256" key="6">
    <source>
        <dbReference type="ARBA" id="ARBA00023183"/>
    </source>
</evidence>
<feature type="chain" id="PRO_5003413271" evidence="8">
    <location>
        <begin position="20"/>
        <end position="221"/>
    </location>
</feature>
<dbReference type="GO" id="GO:0005576">
    <property type="term" value="C:extracellular region"/>
    <property type="evidence" value="ECO:0007669"/>
    <property type="project" value="UniProtKB-SubCell"/>
</dbReference>
<sequence length="221" mass="24868">MKRTIILLIFLISFMETFALNPKAKKRSSGKEIHFQTKVKHACIMSMIGNGETKLRIECNNQGKTYWCEYTGKPSLCPSFNNNPMTYWNQIAMNLKKRNNACYSNLVLKPTMCQRVSSETHMRQVSSSIRTKSTPIQQADAVNYGKMAQKPLSAKHIEESQAGKGSIKKLGKPKPSPIPVVKPTQQGQVPGNESEAMKLAQKHCWESMHNICSYIIGIFKG</sequence>
<dbReference type="eggNOG" id="ENOG502S0EZ">
    <property type="taxonomic scope" value="Eukaryota"/>
</dbReference>
<dbReference type="OMA" id="MCRKATD"/>
<dbReference type="Pfam" id="PF06473">
    <property type="entry name" value="FGF-BP1"/>
    <property type="match status" value="1"/>
</dbReference>
<feature type="region of interest" description="Disordered" evidence="7">
    <location>
        <begin position="153"/>
        <end position="190"/>
    </location>
</feature>
<dbReference type="KEGG" id="acs:103278728"/>
<dbReference type="RefSeq" id="XP_008107993.1">
    <property type="nucleotide sequence ID" value="XM_008109786.3"/>
</dbReference>
<dbReference type="GO" id="GO:0007267">
    <property type="term" value="P:cell-cell signaling"/>
    <property type="evidence" value="ECO:0000318"/>
    <property type="project" value="GO_Central"/>
</dbReference>
<evidence type="ECO:0000256" key="4">
    <source>
        <dbReference type="ARBA" id="ARBA00022729"/>
    </source>
</evidence>
<evidence type="ECO:0000313" key="9">
    <source>
        <dbReference type="Ensembl" id="ENSACAP00000012032.1"/>
    </source>
</evidence>
<evidence type="ECO:0000256" key="3">
    <source>
        <dbReference type="ARBA" id="ARBA00022525"/>
    </source>
</evidence>
<keyword evidence="5" id="KW-1015">Disulfide bond</keyword>
<reference evidence="9 10" key="1">
    <citation type="submission" date="2009-12" db="EMBL/GenBank/DDBJ databases">
        <title>The Genome Sequence of Anolis carolinensis (Green Anole Lizard).</title>
        <authorList>
            <consortium name="The Genome Sequencing Platform"/>
            <person name="Di Palma F."/>
            <person name="Alfoldi J."/>
            <person name="Heiman D."/>
            <person name="Young S."/>
            <person name="Grabherr M."/>
            <person name="Johnson J."/>
            <person name="Lander E.S."/>
            <person name="Lindblad-Toh K."/>
        </authorList>
    </citation>
    <scope>NUCLEOTIDE SEQUENCE [LARGE SCALE GENOMIC DNA]</scope>
    <source>
        <strain evidence="9 10">JBL SC #1</strain>
    </source>
</reference>
<reference evidence="9" key="2">
    <citation type="submission" date="2025-08" db="UniProtKB">
        <authorList>
            <consortium name="Ensembl"/>
        </authorList>
    </citation>
    <scope>IDENTIFICATION</scope>
</reference>
<dbReference type="OrthoDB" id="8941648at2759"/>
<dbReference type="HOGENOM" id="CLU_086542_0_0_1"/>
<keyword evidence="3" id="KW-0964">Secreted</keyword>
<evidence type="ECO:0000256" key="2">
    <source>
        <dbReference type="ARBA" id="ARBA00008326"/>
    </source>
</evidence>
<dbReference type="GeneTree" id="ENSGT00940000154372"/>
<accession>G1KM24</accession>
<dbReference type="Proteomes" id="UP000001646">
    <property type="component" value="Chromosome 4"/>
</dbReference>
<dbReference type="CTD" id="83888"/>
<keyword evidence="10" id="KW-1185">Reference proteome</keyword>
<proteinExistence type="inferred from homology"/>
<dbReference type="InterPro" id="IPR010510">
    <property type="entry name" value="FGF1-bd"/>
</dbReference>
<dbReference type="PANTHER" id="PTHR15258:SF1">
    <property type="entry name" value="FIBROBLAST GROWTH FACTOR-BINDING PROTEIN 2"/>
    <property type="match status" value="1"/>
</dbReference>